<accession>A0A060I420</accession>
<reference evidence="2 3" key="1">
    <citation type="submission" date="2013-12" db="EMBL/GenBank/DDBJ databases">
        <title>Complete genome sequence of Rhizobium etli bv. mimosae IE4771.</title>
        <authorList>
            <person name="Bustos P."/>
            <person name="Santamaria R.I."/>
            <person name="Lozano L."/>
            <person name="Ormeno-Orrillo E."/>
            <person name="Rogel M.A."/>
            <person name="Romero D."/>
            <person name="Cevallos M.A."/>
            <person name="Martinez-Romero E."/>
            <person name="Gonzalez V."/>
        </authorList>
    </citation>
    <scope>NUCLEOTIDE SEQUENCE [LARGE SCALE GENOMIC DNA]</scope>
    <source>
        <strain evidence="2 3">IE4771</strain>
    </source>
</reference>
<dbReference type="HOGENOM" id="CLU_106178_0_0_5"/>
<dbReference type="AlphaFoldDB" id="A0A060I420"/>
<dbReference type="SUPFAM" id="SSF51306">
    <property type="entry name" value="LexA/Signal peptidase"/>
    <property type="match status" value="1"/>
</dbReference>
<gene>
    <name evidence="2" type="ORF">IE4771_CH01085</name>
</gene>
<dbReference type="PROSITE" id="PS50943">
    <property type="entry name" value="HTH_CROC1"/>
    <property type="match status" value="1"/>
</dbReference>
<proteinExistence type="predicted"/>
<dbReference type="InterPro" id="IPR036286">
    <property type="entry name" value="LexA/Signal_pep-like_sf"/>
</dbReference>
<evidence type="ECO:0000313" key="2">
    <source>
        <dbReference type="EMBL" id="AIC26236.1"/>
    </source>
</evidence>
<name>A0A060I420_RHIET</name>
<dbReference type="EMBL" id="CP006986">
    <property type="protein sequence ID" value="AIC26236.1"/>
    <property type="molecule type" value="Genomic_DNA"/>
</dbReference>
<organism evidence="2 3">
    <name type="scientific">Rhizobium etli bv. mimosae str. IE4771</name>
    <dbReference type="NCBI Taxonomy" id="1432050"/>
    <lineage>
        <taxon>Bacteria</taxon>
        <taxon>Pseudomonadati</taxon>
        <taxon>Pseudomonadota</taxon>
        <taxon>Alphaproteobacteria</taxon>
        <taxon>Hyphomicrobiales</taxon>
        <taxon>Rhizobiaceae</taxon>
        <taxon>Rhizobium/Agrobacterium group</taxon>
        <taxon>Rhizobium</taxon>
    </lineage>
</organism>
<dbReference type="CDD" id="cd00093">
    <property type="entry name" value="HTH_XRE"/>
    <property type="match status" value="1"/>
</dbReference>
<dbReference type="KEGG" id="rei:IE4771_CH01085"/>
<dbReference type="Pfam" id="PF00717">
    <property type="entry name" value="Peptidase_S24"/>
    <property type="match status" value="1"/>
</dbReference>
<dbReference type="CDD" id="cd06529">
    <property type="entry name" value="S24_LexA-like"/>
    <property type="match status" value="1"/>
</dbReference>
<evidence type="ECO:0000313" key="3">
    <source>
        <dbReference type="Proteomes" id="UP000027180"/>
    </source>
</evidence>
<feature type="domain" description="HTH cro/C1-type" evidence="1">
    <location>
        <begin position="47"/>
        <end position="72"/>
    </location>
</feature>
<evidence type="ECO:0000259" key="1">
    <source>
        <dbReference type="PROSITE" id="PS50943"/>
    </source>
</evidence>
<dbReference type="OrthoDB" id="7363968at2"/>
<protein>
    <submittedName>
        <fullName evidence="2">Peptidase S24/S26 family protein</fullName>
    </submittedName>
</protein>
<dbReference type="InterPro" id="IPR039418">
    <property type="entry name" value="LexA-like"/>
</dbReference>
<dbReference type="RefSeq" id="WP_038687430.1">
    <property type="nucleotide sequence ID" value="NZ_CP006986.1"/>
</dbReference>
<dbReference type="InterPro" id="IPR015927">
    <property type="entry name" value="Peptidase_S24_S26A/B/C"/>
</dbReference>
<dbReference type="Proteomes" id="UP000027180">
    <property type="component" value="Chromosome"/>
</dbReference>
<dbReference type="InterPro" id="IPR001387">
    <property type="entry name" value="Cro/C1-type_HTH"/>
</dbReference>
<sequence>MLKDQEQFEREERAKRLVMARKNAGFAGPKAIVDRFGWNANVYKAHESGRNGFGIADAKKYAKAFKVNLNWLQFGTGDALDPEERPVFVADVPKISWVSAGQLTEQAPITDFSEFPTVAALDLPDGDWIALEVEGNSMNKISPPGSIIFVNRRDKRLAPNALYVVADETGAATYKRYRPNDNPPFQPASYEEVPPPEFQGAVTIIGRVRRSVIEM</sequence>
<dbReference type="Gene3D" id="2.10.109.10">
    <property type="entry name" value="Umud Fragment, subunit A"/>
    <property type="match status" value="1"/>
</dbReference>